<comment type="caution">
    <text evidence="2">The sequence shown here is derived from an EMBL/GenBank/DDBJ whole genome shotgun (WGS) entry which is preliminary data.</text>
</comment>
<protein>
    <recommendedName>
        <fullName evidence="1">SOCS box domain-containing protein</fullName>
    </recommendedName>
</protein>
<reference evidence="2 3" key="1">
    <citation type="journal article" date="2019" name="Sci. Rep.">
        <title>Orb-weaving spider Araneus ventricosus genome elucidates the spidroin gene catalogue.</title>
        <authorList>
            <person name="Kono N."/>
            <person name="Nakamura H."/>
            <person name="Ohtoshi R."/>
            <person name="Moran D.A.P."/>
            <person name="Shinohara A."/>
            <person name="Yoshida Y."/>
            <person name="Fujiwara M."/>
            <person name="Mori M."/>
            <person name="Tomita M."/>
            <person name="Arakawa K."/>
        </authorList>
    </citation>
    <scope>NUCLEOTIDE SEQUENCE [LARGE SCALE GENOMIC DNA]</scope>
</reference>
<dbReference type="InterPro" id="IPR001496">
    <property type="entry name" value="SOCS_box"/>
</dbReference>
<sequence>MGPYPLCCSDISLIVSFKTRFYQVHMEILFQSVGPGVHCYSPFLKSSARHASINLEELCKNTILKCITLRRLATGVIKLPLPKRLLRYITELTTADFEQIECAPFCDVFSVNFFHRALTYRVTCLHDKQEYIITYGYSPVEEEKFKAGHEEWVKVQHKNVMCICATVRDPSTDNIFYVYDQPYASLEQLWSVFCEKNHTVPEVFFARLTVDLCEALKHILLNGLDYVHFGLDNVFIAHDRLVLENGLMRKSTKFVSDRSKRDCTKEESMLRDIVSILKCLLKDYDAKFSHAKTIETLISETEKQSSFDGVLQTLSSSMDVLNEFSFVKLIHSLRT</sequence>
<dbReference type="SUPFAM" id="SSF56112">
    <property type="entry name" value="Protein kinase-like (PK-like)"/>
    <property type="match status" value="1"/>
</dbReference>
<organism evidence="2 3">
    <name type="scientific">Araneus ventricosus</name>
    <name type="common">Orbweaver spider</name>
    <name type="synonym">Epeira ventricosa</name>
    <dbReference type="NCBI Taxonomy" id="182803"/>
    <lineage>
        <taxon>Eukaryota</taxon>
        <taxon>Metazoa</taxon>
        <taxon>Ecdysozoa</taxon>
        <taxon>Arthropoda</taxon>
        <taxon>Chelicerata</taxon>
        <taxon>Arachnida</taxon>
        <taxon>Araneae</taxon>
        <taxon>Araneomorphae</taxon>
        <taxon>Entelegynae</taxon>
        <taxon>Araneoidea</taxon>
        <taxon>Araneidae</taxon>
        <taxon>Araneus</taxon>
    </lineage>
</organism>
<dbReference type="OrthoDB" id="6418531at2759"/>
<evidence type="ECO:0000313" key="2">
    <source>
        <dbReference type="EMBL" id="GBM06728.1"/>
    </source>
</evidence>
<dbReference type="PROSITE" id="PS50225">
    <property type="entry name" value="SOCS"/>
    <property type="match status" value="1"/>
</dbReference>
<keyword evidence="3" id="KW-1185">Reference proteome</keyword>
<evidence type="ECO:0000313" key="3">
    <source>
        <dbReference type="Proteomes" id="UP000499080"/>
    </source>
</evidence>
<dbReference type="EMBL" id="BGPR01000233">
    <property type="protein sequence ID" value="GBM06728.1"/>
    <property type="molecule type" value="Genomic_DNA"/>
</dbReference>
<evidence type="ECO:0000259" key="1">
    <source>
        <dbReference type="PROSITE" id="PS50225"/>
    </source>
</evidence>
<dbReference type="AlphaFoldDB" id="A0A4Y2CSR9"/>
<name>A0A4Y2CSR9_ARAVE</name>
<proteinExistence type="predicted"/>
<gene>
    <name evidence="2" type="ORF">AVEN_62978_1</name>
</gene>
<dbReference type="Proteomes" id="UP000499080">
    <property type="component" value="Unassembled WGS sequence"/>
</dbReference>
<feature type="domain" description="SOCS box" evidence="1">
    <location>
        <begin position="54"/>
        <end position="95"/>
    </location>
</feature>
<dbReference type="InterPro" id="IPR011009">
    <property type="entry name" value="Kinase-like_dom_sf"/>
</dbReference>
<accession>A0A4Y2CSR9</accession>